<dbReference type="AlphaFoldDB" id="A0A2G1QSF1"/>
<evidence type="ECO:0000313" key="4">
    <source>
        <dbReference type="Proteomes" id="UP000221168"/>
    </source>
</evidence>
<dbReference type="InterPro" id="IPR006076">
    <property type="entry name" value="FAD-dep_OxRdtase"/>
</dbReference>
<dbReference type="SUPFAM" id="SSF51905">
    <property type="entry name" value="FAD/NAD(P)-binding domain"/>
    <property type="match status" value="1"/>
</dbReference>
<dbReference type="Gene3D" id="3.30.9.10">
    <property type="entry name" value="D-Amino Acid Oxidase, subunit A, domain 2"/>
    <property type="match status" value="1"/>
</dbReference>
<evidence type="ECO:0000256" key="1">
    <source>
        <dbReference type="ARBA" id="ARBA00023002"/>
    </source>
</evidence>
<sequence>MPDSLSKSDIPSRAPLVIVGAGIVGLWCALKAARRGLHPLVLDAGEPGRGGSNGHLGALMPHQPVNWSPKKQAQLDGLLSLEREIAELEAKTGLSCGYRRTGRIVPLTSAAQRDRNALWAAEAGRVWPRAGAGGPDWSWRVVDRNPAPGWIGDDAGPFGFSVETFTARLAPRRLVHAVQSALAGRADLAARCPASGVEQDGTVLLANGGRVRAGTVIVAAGWQSFGLVAGLPDAPSGAGVKGQSALLRPVLPVDPALPVLYDEGVYAIAHDDGLVAVGSTSEKQWSDARETDGRLEQVIARARNLSPALVHAPVVERWAGIRPKGPSASPVVQRLGAGPVILATGGFKITFAVAHAMADAALGLAWPGPATAARPG</sequence>
<dbReference type="PANTHER" id="PTHR13847:SF289">
    <property type="entry name" value="GLYCINE OXIDASE"/>
    <property type="match status" value="1"/>
</dbReference>
<name>A0A2G1QSF1_9HYPH</name>
<proteinExistence type="predicted"/>
<protein>
    <submittedName>
        <fullName evidence="3">D-amino-acid oxidase</fullName>
    </submittedName>
</protein>
<evidence type="ECO:0000259" key="2">
    <source>
        <dbReference type="Pfam" id="PF01266"/>
    </source>
</evidence>
<keyword evidence="1" id="KW-0560">Oxidoreductase</keyword>
<dbReference type="OrthoDB" id="7818064at2"/>
<dbReference type="EMBL" id="PDVP01000002">
    <property type="protein sequence ID" value="PHP68409.1"/>
    <property type="molecule type" value="Genomic_DNA"/>
</dbReference>
<dbReference type="Gene3D" id="3.50.50.60">
    <property type="entry name" value="FAD/NAD(P)-binding domain"/>
    <property type="match status" value="1"/>
</dbReference>
<comment type="caution">
    <text evidence="3">The sequence shown here is derived from an EMBL/GenBank/DDBJ whole genome shotgun (WGS) entry which is preliminary data.</text>
</comment>
<reference evidence="3 4" key="1">
    <citation type="submission" date="2017-10" db="EMBL/GenBank/DDBJ databases">
        <title>Sedimentibacterium mangrovi gen. nov., sp. nov., a novel member of family Phyllobacteriacea isolated from mangrove sediment.</title>
        <authorList>
            <person name="Liao H."/>
            <person name="Tian Y."/>
        </authorList>
    </citation>
    <scope>NUCLEOTIDE SEQUENCE [LARGE SCALE GENOMIC DNA]</scope>
    <source>
        <strain evidence="3 4">X9-2-2</strain>
    </source>
</reference>
<feature type="domain" description="FAD dependent oxidoreductase" evidence="2">
    <location>
        <begin position="16"/>
        <end position="359"/>
    </location>
</feature>
<gene>
    <name evidence="3" type="ORF">CSC94_05440</name>
</gene>
<dbReference type="Proteomes" id="UP000221168">
    <property type="component" value="Unassembled WGS sequence"/>
</dbReference>
<accession>A0A2G1QSF1</accession>
<dbReference type="GO" id="GO:0005737">
    <property type="term" value="C:cytoplasm"/>
    <property type="evidence" value="ECO:0007669"/>
    <property type="project" value="TreeGrafter"/>
</dbReference>
<dbReference type="PANTHER" id="PTHR13847">
    <property type="entry name" value="SARCOSINE DEHYDROGENASE-RELATED"/>
    <property type="match status" value="1"/>
</dbReference>
<dbReference type="InterPro" id="IPR036188">
    <property type="entry name" value="FAD/NAD-bd_sf"/>
</dbReference>
<evidence type="ECO:0000313" key="3">
    <source>
        <dbReference type="EMBL" id="PHP68409.1"/>
    </source>
</evidence>
<organism evidence="3 4">
    <name type="scientific">Zhengella mangrovi</name>
    <dbReference type="NCBI Taxonomy" id="1982044"/>
    <lineage>
        <taxon>Bacteria</taxon>
        <taxon>Pseudomonadati</taxon>
        <taxon>Pseudomonadota</taxon>
        <taxon>Alphaproteobacteria</taxon>
        <taxon>Hyphomicrobiales</taxon>
        <taxon>Notoacmeibacteraceae</taxon>
        <taxon>Zhengella</taxon>
    </lineage>
</organism>
<keyword evidence="4" id="KW-1185">Reference proteome</keyword>
<dbReference type="GO" id="GO:0016491">
    <property type="term" value="F:oxidoreductase activity"/>
    <property type="evidence" value="ECO:0007669"/>
    <property type="project" value="UniProtKB-KW"/>
</dbReference>
<dbReference type="Pfam" id="PF01266">
    <property type="entry name" value="DAO"/>
    <property type="match status" value="1"/>
</dbReference>